<dbReference type="Proteomes" id="UP000664991">
    <property type="component" value="Unassembled WGS sequence"/>
</dbReference>
<dbReference type="AlphaFoldDB" id="A0A836ABS6"/>
<name>A0A836ABS6_SHEEP</name>
<accession>A0A836ABS6</accession>
<evidence type="ECO:0000313" key="2">
    <source>
        <dbReference type="Proteomes" id="UP000664991"/>
    </source>
</evidence>
<dbReference type="EMBL" id="JAEMGP010000002">
    <property type="protein sequence ID" value="KAG5212912.1"/>
    <property type="molecule type" value="Genomic_DNA"/>
</dbReference>
<comment type="caution">
    <text evidence="1">The sequence shown here is derived from an EMBL/GenBank/DDBJ whole genome shotgun (WGS) entry which is preliminary data.</text>
</comment>
<proteinExistence type="predicted"/>
<evidence type="ECO:0000313" key="1">
    <source>
        <dbReference type="EMBL" id="KAG5212912.1"/>
    </source>
</evidence>
<protein>
    <submittedName>
        <fullName evidence="1">Uncharacterized protein</fullName>
    </submittedName>
</protein>
<sequence>MRQRLRNLGAKNSYFMYLTDENTNQKKGRREQTYYQSCLEERSGCVCGFSSVGQKELDTMERPEANDAEKVVLIWNLENRNILPG</sequence>
<gene>
    <name evidence="1" type="ORF">JEQ12_008698</name>
</gene>
<organism evidence="1 2">
    <name type="scientific">Ovis aries</name>
    <name type="common">Sheep</name>
    <dbReference type="NCBI Taxonomy" id="9940"/>
    <lineage>
        <taxon>Eukaryota</taxon>
        <taxon>Metazoa</taxon>
        <taxon>Chordata</taxon>
        <taxon>Craniata</taxon>
        <taxon>Vertebrata</taxon>
        <taxon>Euteleostomi</taxon>
        <taxon>Mammalia</taxon>
        <taxon>Eutheria</taxon>
        <taxon>Laurasiatheria</taxon>
        <taxon>Artiodactyla</taxon>
        <taxon>Ruminantia</taxon>
        <taxon>Pecora</taxon>
        <taxon>Bovidae</taxon>
        <taxon>Caprinae</taxon>
        <taxon>Ovis</taxon>
    </lineage>
</organism>
<reference evidence="1 2" key="1">
    <citation type="submission" date="2020-12" db="EMBL/GenBank/DDBJ databases">
        <title>De novo assembly of Tibetan sheep genome.</title>
        <authorList>
            <person name="Li X."/>
        </authorList>
    </citation>
    <scope>NUCLEOTIDE SEQUENCE [LARGE SCALE GENOMIC DNA]</scope>
    <source>
        <tissue evidence="1">Heart</tissue>
    </source>
</reference>